<proteinExistence type="predicted"/>
<comment type="caution">
    <text evidence="2">The sequence shown here is derived from an EMBL/GenBank/DDBJ whole genome shotgun (WGS) entry which is preliminary data.</text>
</comment>
<accession>A0A8X6KA90</accession>
<name>A0A8X6KA90_TRICU</name>
<sequence>MQATRKCSKEEQVKQSGTRYNSLSTLEKVVAKMKRNLLDSDSDNESINEESPPPFHQASKSPAGLSERYLRWFVRASTTALQIWQKKNTQYRYMGVCQSDMGEDGEIKVQFLTTIDGKRFTEIVNDMTCSVNTLSRSWKRRTDWYTAKAWQKEKRITDRKYNVHGGNYFSEEYWNLYLKQKK</sequence>
<keyword evidence="3" id="KW-1185">Reference proteome</keyword>
<dbReference type="Proteomes" id="UP000887116">
    <property type="component" value="Unassembled WGS sequence"/>
</dbReference>
<dbReference type="AlphaFoldDB" id="A0A8X6KA90"/>
<protein>
    <submittedName>
        <fullName evidence="2">Uncharacterized protein</fullName>
    </submittedName>
</protein>
<feature type="region of interest" description="Disordered" evidence="1">
    <location>
        <begin position="39"/>
        <end position="62"/>
    </location>
</feature>
<dbReference type="EMBL" id="BMAO01030336">
    <property type="protein sequence ID" value="GFQ67414.1"/>
    <property type="molecule type" value="Genomic_DNA"/>
</dbReference>
<evidence type="ECO:0000313" key="3">
    <source>
        <dbReference type="Proteomes" id="UP000887116"/>
    </source>
</evidence>
<evidence type="ECO:0000313" key="2">
    <source>
        <dbReference type="EMBL" id="GFQ67414.1"/>
    </source>
</evidence>
<organism evidence="2 3">
    <name type="scientific">Trichonephila clavata</name>
    <name type="common">Joro spider</name>
    <name type="synonym">Nephila clavata</name>
    <dbReference type="NCBI Taxonomy" id="2740835"/>
    <lineage>
        <taxon>Eukaryota</taxon>
        <taxon>Metazoa</taxon>
        <taxon>Ecdysozoa</taxon>
        <taxon>Arthropoda</taxon>
        <taxon>Chelicerata</taxon>
        <taxon>Arachnida</taxon>
        <taxon>Araneae</taxon>
        <taxon>Araneomorphae</taxon>
        <taxon>Entelegynae</taxon>
        <taxon>Araneoidea</taxon>
        <taxon>Nephilidae</taxon>
        <taxon>Trichonephila</taxon>
    </lineage>
</organism>
<dbReference type="OrthoDB" id="7302285at2759"/>
<evidence type="ECO:0000256" key="1">
    <source>
        <dbReference type="SAM" id="MobiDB-lite"/>
    </source>
</evidence>
<gene>
    <name evidence="2" type="ORF">TNCT_104101</name>
</gene>
<reference evidence="2" key="1">
    <citation type="submission" date="2020-07" db="EMBL/GenBank/DDBJ databases">
        <title>Multicomponent nature underlies the extraordinary mechanical properties of spider dragline silk.</title>
        <authorList>
            <person name="Kono N."/>
            <person name="Nakamura H."/>
            <person name="Mori M."/>
            <person name="Yoshida Y."/>
            <person name="Ohtoshi R."/>
            <person name="Malay A.D."/>
            <person name="Moran D.A.P."/>
            <person name="Tomita M."/>
            <person name="Numata K."/>
            <person name="Arakawa K."/>
        </authorList>
    </citation>
    <scope>NUCLEOTIDE SEQUENCE</scope>
</reference>